<proteinExistence type="predicted"/>
<comment type="caution">
    <text evidence="1">The sequence shown here is derived from an EMBL/GenBank/DDBJ whole genome shotgun (WGS) entry which is preliminary data.</text>
</comment>
<evidence type="ECO:0000313" key="2">
    <source>
        <dbReference type="Proteomes" id="UP000023152"/>
    </source>
</evidence>
<evidence type="ECO:0000313" key="1">
    <source>
        <dbReference type="EMBL" id="ETO25542.1"/>
    </source>
</evidence>
<dbReference type="AlphaFoldDB" id="X6NJK9"/>
<protein>
    <submittedName>
        <fullName evidence="1">Uncharacterized protein</fullName>
    </submittedName>
</protein>
<gene>
    <name evidence="1" type="ORF">RFI_11594</name>
</gene>
<dbReference type="EMBL" id="ASPP01008442">
    <property type="protein sequence ID" value="ETO25542.1"/>
    <property type="molecule type" value="Genomic_DNA"/>
</dbReference>
<keyword evidence="2" id="KW-1185">Reference proteome</keyword>
<dbReference type="Proteomes" id="UP000023152">
    <property type="component" value="Unassembled WGS sequence"/>
</dbReference>
<organism evidence="1 2">
    <name type="scientific">Reticulomyxa filosa</name>
    <dbReference type="NCBI Taxonomy" id="46433"/>
    <lineage>
        <taxon>Eukaryota</taxon>
        <taxon>Sar</taxon>
        <taxon>Rhizaria</taxon>
        <taxon>Retaria</taxon>
        <taxon>Foraminifera</taxon>
        <taxon>Monothalamids</taxon>
        <taxon>Reticulomyxidae</taxon>
        <taxon>Reticulomyxa</taxon>
    </lineage>
</organism>
<sequence>MNEKGDPGSEKWSCEWKYKQIKHTLRVQFAAQENAAHRVSLESPFNSICQQFTNLIVHTKHTISWLAFKIKFALGGLLVKKYKRSEIFGVSDKNMLYRQQVGDCSKGLKHFDPMFEDNWNNGFASLFLNSSNDTTLPHSNSSNSTFGCTLGPDIK</sequence>
<name>X6NJK9_RETFI</name>
<reference evidence="1 2" key="1">
    <citation type="journal article" date="2013" name="Curr. Biol.">
        <title>The Genome of the Foraminiferan Reticulomyxa filosa.</title>
        <authorList>
            <person name="Glockner G."/>
            <person name="Hulsmann N."/>
            <person name="Schleicher M."/>
            <person name="Noegel A.A."/>
            <person name="Eichinger L."/>
            <person name="Gallinger C."/>
            <person name="Pawlowski J."/>
            <person name="Sierra R."/>
            <person name="Euteneuer U."/>
            <person name="Pillet L."/>
            <person name="Moustafa A."/>
            <person name="Platzer M."/>
            <person name="Groth M."/>
            <person name="Szafranski K."/>
            <person name="Schliwa M."/>
        </authorList>
    </citation>
    <scope>NUCLEOTIDE SEQUENCE [LARGE SCALE GENOMIC DNA]</scope>
</reference>
<accession>X6NJK9</accession>